<dbReference type="SMART" id="SM00487">
    <property type="entry name" value="DEXDc"/>
    <property type="match status" value="1"/>
</dbReference>
<dbReference type="AlphaFoldDB" id="A0A4R8VW31"/>
<dbReference type="InterPro" id="IPR027417">
    <property type="entry name" value="P-loop_NTPase"/>
</dbReference>
<evidence type="ECO:0000313" key="4">
    <source>
        <dbReference type="Proteomes" id="UP000297963"/>
    </source>
</evidence>
<dbReference type="SUPFAM" id="SSF52540">
    <property type="entry name" value="P-loop containing nucleoside triphosphate hydrolases"/>
    <property type="match status" value="2"/>
</dbReference>
<keyword evidence="3" id="KW-0347">Helicase</keyword>
<protein>
    <submittedName>
        <fullName evidence="3">Helicase</fullName>
    </submittedName>
</protein>
<dbReference type="GO" id="GO:0004386">
    <property type="term" value="F:helicase activity"/>
    <property type="evidence" value="ECO:0007669"/>
    <property type="project" value="UniProtKB-KW"/>
</dbReference>
<gene>
    <name evidence="3" type="ORF">E3O11_00565</name>
</gene>
<name>A0A4R8VW31_9MICO</name>
<evidence type="ECO:0000313" key="3">
    <source>
        <dbReference type="EMBL" id="TFB89535.1"/>
    </source>
</evidence>
<organism evidence="3 4">
    <name type="scientific">Cryobacterium levicorallinum</name>
    <dbReference type="NCBI Taxonomy" id="995038"/>
    <lineage>
        <taxon>Bacteria</taxon>
        <taxon>Bacillati</taxon>
        <taxon>Actinomycetota</taxon>
        <taxon>Actinomycetes</taxon>
        <taxon>Micrococcales</taxon>
        <taxon>Microbacteriaceae</taxon>
        <taxon>Cryobacterium</taxon>
    </lineage>
</organism>
<evidence type="ECO:0000259" key="2">
    <source>
        <dbReference type="SMART" id="SM00487"/>
    </source>
</evidence>
<feature type="region of interest" description="Disordered" evidence="1">
    <location>
        <begin position="1028"/>
        <end position="1047"/>
    </location>
</feature>
<proteinExistence type="predicted"/>
<dbReference type="Gene3D" id="3.40.50.300">
    <property type="entry name" value="P-loop containing nucleotide triphosphate hydrolases"/>
    <property type="match status" value="2"/>
</dbReference>
<dbReference type="InterPro" id="IPR014001">
    <property type="entry name" value="Helicase_ATP-bd"/>
</dbReference>
<keyword evidence="3" id="KW-0378">Hydrolase</keyword>
<dbReference type="EMBL" id="SOFE01000001">
    <property type="protein sequence ID" value="TFB89535.1"/>
    <property type="molecule type" value="Genomic_DNA"/>
</dbReference>
<feature type="domain" description="Helicase ATP-binding" evidence="2">
    <location>
        <begin position="21"/>
        <end position="340"/>
    </location>
</feature>
<accession>A0A4R8VW31</accession>
<comment type="caution">
    <text evidence="3">The sequence shown here is derived from an EMBL/GenBank/DDBJ whole genome shotgun (WGS) entry which is preliminary data.</text>
</comment>
<evidence type="ECO:0000256" key="1">
    <source>
        <dbReference type="SAM" id="MobiDB-lite"/>
    </source>
</evidence>
<reference evidence="3 4" key="1">
    <citation type="submission" date="2019-03" db="EMBL/GenBank/DDBJ databases">
        <title>Genomics of glacier-inhabiting Cryobacterium strains.</title>
        <authorList>
            <person name="Liu Q."/>
            <person name="Xin Y.-H."/>
        </authorList>
    </citation>
    <scope>NUCLEOTIDE SEQUENCE [LARGE SCALE GENOMIC DNA]</scope>
    <source>
        <strain evidence="3 4">Hh34</strain>
    </source>
</reference>
<dbReference type="Pfam" id="PF00271">
    <property type="entry name" value="Helicase_C"/>
    <property type="match status" value="1"/>
</dbReference>
<keyword evidence="3" id="KW-0067">ATP-binding</keyword>
<sequence>MVGTSHFAGSRAVTVFDAEAVLSELKGFQRDAVDHVIHRFYGSADASRRFLVADETGLGKSVVARGVIARTIEQLQHDDTVDRIDIVYICSNADLAQQNLQRLNVTGNPHLAFTSRLTLLALESRRLGGTAIDGKVVNLVSFTPGTSFNNSSWRTGSKEERALLHVILNDELQHNLAQSHASRLFFQGTVRTEKSFSYCVDWIRRVLNGPVHEPILTAFRSNASSLGVLARYQRIVDDIVQDGLPTEMNVIKEITAELRGALARASVETLEPDLVILDEFQRFSHLLDPETGGDAAELAHHLFDYGHAKVLLLSATPYKAYTASTDDSDDDHYTDFIAVLSFLAGGATADLSEVKRLFEEYRAGIAAGALVADIAASLRIRLLRWMSRTERPQLGADGMLRERHITSAVPSPADLIGFAGLQLLAQELDVPIPIEYWKSIPYFGNFMENYQVSRALDQRLENAESARAIEPYLAVLNALDAEALRSYEPVRIGNGHIGNLAEDMLDSGLWKLLWLPPSMPYFEPGGPFAERGVVSATKRLVFSSWTATPTAIASLLSYEAERLTAFGSTRLTRNTADARKNLASRLNWATVDGRANAMSTLALFWPHPSLALQADPLNVARRHAGIPVRVSAFAAETDVQASFDGEAVAGQAWQAYFSTPGMVPTGLTAAHVTSALESRGTELHDDESQSSTGLRIHVDAAFDAGQAGDALSHEHVARLALHSPGNIAYRALSRLRTIPDVTTDAGLWNAAALLSNGLRSLFKRLETTLLLDQLDSTGEDYWLVVLRYCADGNLQASMDEYLFQLRSETGGIALTDDVLLQLAERAHDAVTLRPSTYRARDLADPTNSIPFTARFALRYGGKQQETESARQPEIRNAFNSPFWPFVLASTSVGQEGIDFHWWSHEVLHWNLPSNPVDFEQREGRVNRFAGHAVRKNIAAAHWQDVVASSDLNPWRVAFDAAQTAHPELGEFAPYWLYPGAAKVERQIITYPLSRDIEKVERLKDALTLYRLALGQPRQQDMLEMMQRRGVNPSQVAKLDLSPPTRDR</sequence>
<dbReference type="Proteomes" id="UP000297963">
    <property type="component" value="Unassembled WGS sequence"/>
</dbReference>
<keyword evidence="3" id="KW-0547">Nucleotide-binding</keyword>
<dbReference type="InterPro" id="IPR001650">
    <property type="entry name" value="Helicase_C-like"/>
</dbReference>